<dbReference type="EMBL" id="JOKG01000001">
    <property type="protein sequence ID" value="KEQ15662.1"/>
    <property type="molecule type" value="Genomic_DNA"/>
</dbReference>
<evidence type="ECO:0000313" key="2">
    <source>
        <dbReference type="Proteomes" id="UP000028006"/>
    </source>
</evidence>
<name>A0A081NB39_9GAMM</name>
<organism evidence="1 2">
    <name type="scientific">Endozoicomonas montiporae</name>
    <dbReference type="NCBI Taxonomy" id="1027273"/>
    <lineage>
        <taxon>Bacteria</taxon>
        <taxon>Pseudomonadati</taxon>
        <taxon>Pseudomonadota</taxon>
        <taxon>Gammaproteobacteria</taxon>
        <taxon>Oceanospirillales</taxon>
        <taxon>Endozoicomonadaceae</taxon>
        <taxon>Endozoicomonas</taxon>
    </lineage>
</organism>
<comment type="caution">
    <text evidence="1">The sequence shown here is derived from an EMBL/GenBank/DDBJ whole genome shotgun (WGS) entry which is preliminary data.</text>
</comment>
<gene>
    <name evidence="1" type="ORF">GZ77_03515</name>
</gene>
<dbReference type="RefSeq" id="WP_034872952.1">
    <property type="nucleotide sequence ID" value="NZ_JOKG01000001.1"/>
</dbReference>
<accession>A0A081NB39</accession>
<dbReference type="AlphaFoldDB" id="A0A081NB39"/>
<dbReference type="Proteomes" id="UP000028006">
    <property type="component" value="Unassembled WGS sequence"/>
</dbReference>
<evidence type="ECO:0000313" key="1">
    <source>
        <dbReference type="EMBL" id="KEQ15662.1"/>
    </source>
</evidence>
<reference evidence="1 2" key="1">
    <citation type="submission" date="2014-06" db="EMBL/GenBank/DDBJ databases">
        <title>Whole Genome Sequences of Three Symbiotic Endozoicomonas Bacteria.</title>
        <authorList>
            <person name="Neave M.J."/>
            <person name="Apprill A."/>
            <person name="Voolstra C.R."/>
        </authorList>
    </citation>
    <scope>NUCLEOTIDE SEQUENCE [LARGE SCALE GENOMIC DNA]</scope>
    <source>
        <strain evidence="1 2">LMG 24815</strain>
    </source>
</reference>
<sequence length="188" mass="20181">MIQQGFNIRSLSVRVAEGQEVNLAISGNFFFAESANKRFRIETDSGNSADMSAGRKIELQTQQSNLRIINSLGSGELVASLIYGYGDVSDSAVYGEISIKNAQSVNPMAPVTLSDGEIFTIAANSTRQKLTLYADAGNTGRVWLAGEKNKGLPLYGGHAHDFTEFSGELQLCGDGSGTQTVYLMEVVE</sequence>
<proteinExistence type="predicted"/>
<keyword evidence="2" id="KW-1185">Reference proteome</keyword>
<protein>
    <submittedName>
        <fullName evidence="1">Uncharacterized protein</fullName>
    </submittedName>
</protein>